<reference evidence="1" key="1">
    <citation type="submission" date="2016-10" db="EMBL/GenBank/DDBJ databases">
        <title>Sequence of Gallionella enrichment culture.</title>
        <authorList>
            <person name="Poehlein A."/>
            <person name="Muehling M."/>
            <person name="Daniel R."/>
        </authorList>
    </citation>
    <scope>NUCLEOTIDE SEQUENCE</scope>
</reference>
<dbReference type="EMBL" id="MLJW01000201">
    <property type="protein sequence ID" value="OIQ93739.1"/>
    <property type="molecule type" value="Genomic_DNA"/>
</dbReference>
<protein>
    <submittedName>
        <fullName evidence="1">Uncharacterized protein</fullName>
    </submittedName>
</protein>
<comment type="caution">
    <text evidence="1">The sequence shown here is derived from an EMBL/GenBank/DDBJ whole genome shotgun (WGS) entry which is preliminary data.</text>
</comment>
<evidence type="ECO:0000313" key="1">
    <source>
        <dbReference type="EMBL" id="OIQ93739.1"/>
    </source>
</evidence>
<accession>A0A1J5RWA5</accession>
<gene>
    <name evidence="1" type="ORF">GALL_243310</name>
</gene>
<dbReference type="AlphaFoldDB" id="A0A1J5RWA5"/>
<proteinExistence type="predicted"/>
<organism evidence="1">
    <name type="scientific">mine drainage metagenome</name>
    <dbReference type="NCBI Taxonomy" id="410659"/>
    <lineage>
        <taxon>unclassified sequences</taxon>
        <taxon>metagenomes</taxon>
        <taxon>ecological metagenomes</taxon>
    </lineage>
</organism>
<sequence length="328" mass="37269">MSANATKEAHVSTILVDCQITRKRGRSRKATAGIFSDNLVKTAGAKTRLEDRATLWTASVFGLLGNPRTGACPVYCDTPYTLRNIKPYLFTKTFRPWERCGAMLKAAYLNMALASADDGTLAYAITLRLGESQIRKAMGTRRGPLDNLRREIVRRLEVALNRTPDFWLSVEAFAVNGRDLHLHGAVGLFPGEEKTAREVLKGFSRYGIGTKARGRALDVRRRVPDVELIDEDDHEADFLHRERGGILPRIDDPRRYPGPARDAWEHRHRHLHSAWRWGSYALKDAARVADITGKSPLTENHNLLDRAKRLYERHRQIMRQHVNNMSVR</sequence>
<name>A0A1J5RWA5_9ZZZZ</name>